<sequence length="78" mass="8604">MVKTLGQMRPGEIGTVLAVNGKGQVHRRLIDMGVVPGVSVEVKKFAPLGDPIEIKIRGYHLLVRKNEAEMIKLELQNS</sequence>
<dbReference type="EMBL" id="JARPTC010000014">
    <property type="protein sequence ID" value="MDO7787560.1"/>
    <property type="molecule type" value="Genomic_DNA"/>
</dbReference>
<dbReference type="Proteomes" id="UP001172911">
    <property type="component" value="Unassembled WGS sequence"/>
</dbReference>
<dbReference type="SUPFAM" id="SSF50037">
    <property type="entry name" value="C-terminal domain of transcriptional repressors"/>
    <property type="match status" value="1"/>
</dbReference>
<dbReference type="RefSeq" id="WP_304542706.1">
    <property type="nucleotide sequence ID" value="NZ_JARPTC010000014.1"/>
</dbReference>
<dbReference type="PANTHER" id="PTHR42954">
    <property type="entry name" value="FE(2+) TRANSPORT PROTEIN A"/>
    <property type="match status" value="1"/>
</dbReference>
<accession>A0AAW7ZFK3</accession>
<dbReference type="Pfam" id="PF04023">
    <property type="entry name" value="FeoA"/>
    <property type="match status" value="1"/>
</dbReference>
<comment type="caution">
    <text evidence="3">The sequence shown here is derived from an EMBL/GenBank/DDBJ whole genome shotgun (WGS) entry which is preliminary data.</text>
</comment>
<dbReference type="InterPro" id="IPR052713">
    <property type="entry name" value="FeoA"/>
</dbReference>
<name>A0AAW7ZFK3_9FIRM</name>
<dbReference type="GO" id="GO:0046914">
    <property type="term" value="F:transition metal ion binding"/>
    <property type="evidence" value="ECO:0007669"/>
    <property type="project" value="InterPro"/>
</dbReference>
<reference evidence="3" key="1">
    <citation type="journal article" date="2023" name="J. Hazard. Mater.">
        <title>Anaerobic biodegradation of pyrene and benzo[a]pyrene by a new sulfate-reducing Desulforamulus aquiferis strain DSA.</title>
        <authorList>
            <person name="Zhang Z."/>
            <person name="Sun J."/>
            <person name="Gong X."/>
            <person name="Wang C."/>
            <person name="Wang H."/>
        </authorList>
    </citation>
    <scope>NUCLEOTIDE SEQUENCE</scope>
    <source>
        <strain evidence="3">DSA</strain>
    </source>
</reference>
<keyword evidence="1" id="KW-0408">Iron</keyword>
<gene>
    <name evidence="3" type="ORF">P6N53_10040</name>
</gene>
<protein>
    <submittedName>
        <fullName evidence="3">FeoA family protein</fullName>
    </submittedName>
</protein>
<reference evidence="3" key="2">
    <citation type="submission" date="2023-03" db="EMBL/GenBank/DDBJ databases">
        <authorList>
            <person name="Zhang Z."/>
        </authorList>
    </citation>
    <scope>NUCLEOTIDE SEQUENCE</scope>
    <source>
        <strain evidence="3">DSA</strain>
    </source>
</reference>
<organism evidence="3 4">
    <name type="scientific">Desulforamulus aquiferis</name>
    <dbReference type="NCBI Taxonomy" id="1397668"/>
    <lineage>
        <taxon>Bacteria</taxon>
        <taxon>Bacillati</taxon>
        <taxon>Bacillota</taxon>
        <taxon>Clostridia</taxon>
        <taxon>Eubacteriales</taxon>
        <taxon>Peptococcaceae</taxon>
        <taxon>Desulforamulus</taxon>
    </lineage>
</organism>
<dbReference type="AlphaFoldDB" id="A0AAW7ZFK3"/>
<dbReference type="InterPro" id="IPR007167">
    <property type="entry name" value="Fe-transptr_FeoA-like"/>
</dbReference>
<dbReference type="InterPro" id="IPR038157">
    <property type="entry name" value="FeoA_core_dom"/>
</dbReference>
<dbReference type="PANTHER" id="PTHR42954:SF2">
    <property type="entry name" value="FE(2+) TRANSPORT PROTEIN A"/>
    <property type="match status" value="1"/>
</dbReference>
<evidence type="ECO:0000256" key="1">
    <source>
        <dbReference type="ARBA" id="ARBA00023004"/>
    </source>
</evidence>
<dbReference type="Gene3D" id="2.30.30.90">
    <property type="match status" value="1"/>
</dbReference>
<dbReference type="SMART" id="SM00899">
    <property type="entry name" value="FeoA"/>
    <property type="match status" value="1"/>
</dbReference>
<dbReference type="InterPro" id="IPR008988">
    <property type="entry name" value="Transcriptional_repressor_C"/>
</dbReference>
<keyword evidence="4" id="KW-1185">Reference proteome</keyword>
<feature type="domain" description="Ferrous iron transporter FeoA-like" evidence="2">
    <location>
        <begin position="3"/>
        <end position="75"/>
    </location>
</feature>
<evidence type="ECO:0000313" key="4">
    <source>
        <dbReference type="Proteomes" id="UP001172911"/>
    </source>
</evidence>
<evidence type="ECO:0000259" key="2">
    <source>
        <dbReference type="SMART" id="SM00899"/>
    </source>
</evidence>
<evidence type="ECO:0000313" key="3">
    <source>
        <dbReference type="EMBL" id="MDO7787560.1"/>
    </source>
</evidence>
<proteinExistence type="predicted"/>